<keyword evidence="3" id="KW-0964">Secreted</keyword>
<accession>A0A4Y2NE22</accession>
<comment type="subcellular location">
    <subcellularLocation>
        <location evidence="1">Secreted</location>
    </subcellularLocation>
</comment>
<dbReference type="InterPro" id="IPR013818">
    <property type="entry name" value="Lipase"/>
</dbReference>
<feature type="domain" description="Lipase" evidence="5">
    <location>
        <begin position="65"/>
        <end position="298"/>
    </location>
</feature>
<dbReference type="SUPFAM" id="SSF53474">
    <property type="entry name" value="alpha/beta-Hydrolases"/>
    <property type="match status" value="1"/>
</dbReference>
<evidence type="ECO:0000313" key="7">
    <source>
        <dbReference type="Proteomes" id="UP000499080"/>
    </source>
</evidence>
<organism evidence="6 7">
    <name type="scientific">Araneus ventricosus</name>
    <name type="common">Orbweaver spider</name>
    <name type="synonym">Epeira ventricosa</name>
    <dbReference type="NCBI Taxonomy" id="182803"/>
    <lineage>
        <taxon>Eukaryota</taxon>
        <taxon>Metazoa</taxon>
        <taxon>Ecdysozoa</taxon>
        <taxon>Arthropoda</taxon>
        <taxon>Chelicerata</taxon>
        <taxon>Arachnida</taxon>
        <taxon>Araneae</taxon>
        <taxon>Araneomorphae</taxon>
        <taxon>Entelegynae</taxon>
        <taxon>Araneoidea</taxon>
        <taxon>Araneidae</taxon>
        <taxon>Araneus</taxon>
    </lineage>
</organism>
<dbReference type="Gene3D" id="3.40.50.1820">
    <property type="entry name" value="alpha/beta hydrolase"/>
    <property type="match status" value="1"/>
</dbReference>
<dbReference type="PANTHER" id="PTHR11610">
    <property type="entry name" value="LIPASE"/>
    <property type="match status" value="1"/>
</dbReference>
<proteinExistence type="inferred from homology"/>
<gene>
    <name evidence="6" type="primary">PNLIP_0</name>
    <name evidence="6" type="ORF">AVEN_77478_1</name>
</gene>
<dbReference type="OrthoDB" id="199913at2759"/>
<dbReference type="Pfam" id="PF00151">
    <property type="entry name" value="Lipase"/>
    <property type="match status" value="1"/>
</dbReference>
<dbReference type="InterPro" id="IPR029058">
    <property type="entry name" value="AB_hydrolase_fold"/>
</dbReference>
<evidence type="ECO:0000256" key="4">
    <source>
        <dbReference type="RuleBase" id="RU004262"/>
    </source>
</evidence>
<comment type="similarity">
    <text evidence="2 4">Belongs to the AB hydrolase superfamily. Lipase family.</text>
</comment>
<evidence type="ECO:0000313" key="6">
    <source>
        <dbReference type="EMBL" id="GBN37665.1"/>
    </source>
</evidence>
<comment type="caution">
    <text evidence="6">The sequence shown here is derived from an EMBL/GenBank/DDBJ whole genome shotgun (WGS) entry which is preliminary data.</text>
</comment>
<dbReference type="InterPro" id="IPR000734">
    <property type="entry name" value="TAG_lipase"/>
</dbReference>
<dbReference type="AlphaFoldDB" id="A0A4Y2NE22"/>
<keyword evidence="7" id="KW-1185">Reference proteome</keyword>
<dbReference type="GO" id="GO:0016298">
    <property type="term" value="F:lipase activity"/>
    <property type="evidence" value="ECO:0007669"/>
    <property type="project" value="InterPro"/>
</dbReference>
<dbReference type="PRINTS" id="PR00821">
    <property type="entry name" value="TAGLIPASE"/>
</dbReference>
<evidence type="ECO:0000259" key="5">
    <source>
        <dbReference type="Pfam" id="PF00151"/>
    </source>
</evidence>
<name>A0A4Y2NE22_ARAVE</name>
<reference evidence="6 7" key="1">
    <citation type="journal article" date="2019" name="Sci. Rep.">
        <title>Orb-weaving spider Araneus ventricosus genome elucidates the spidroin gene catalogue.</title>
        <authorList>
            <person name="Kono N."/>
            <person name="Nakamura H."/>
            <person name="Ohtoshi R."/>
            <person name="Moran D.A.P."/>
            <person name="Shinohara A."/>
            <person name="Yoshida Y."/>
            <person name="Fujiwara M."/>
            <person name="Mori M."/>
            <person name="Tomita M."/>
            <person name="Arakawa K."/>
        </authorList>
    </citation>
    <scope>NUCLEOTIDE SEQUENCE [LARGE SCALE GENOMIC DNA]</scope>
</reference>
<dbReference type="EMBL" id="BGPR01009053">
    <property type="protein sequence ID" value="GBN37665.1"/>
    <property type="molecule type" value="Genomic_DNA"/>
</dbReference>
<evidence type="ECO:0000256" key="3">
    <source>
        <dbReference type="ARBA" id="ARBA00022525"/>
    </source>
</evidence>
<sequence>MTAPPIRICHLLFHNLPIKQLRFYKNCAQFDKSACVTVDSASFSDSNRLFKGPHSPEKGLISGIYVAELKDALLDYDDFNIIIVNWTLYNNFPLSKAIDNVPKVGKRVAEMMHFLINHTGTDPLKFHCIGHSLGAHACGHAARRVPNFNRVTGLDPAGITIVRLLRDDILLKSTDADYVDVMHTSFIQTGLGLGMLQPIGDVDFYVNGGIVQKHCKFGNEYKVFKGDVLKVETVLDQNLCDHFIANDYFKNSIRDDCEFLGTECGSFVKAVLNPILKVCPSRSRLTARMGFHSEKIPGLAPRSVFYVDTLEFPPYCKEQ</sequence>
<dbReference type="Proteomes" id="UP000499080">
    <property type="component" value="Unassembled WGS sequence"/>
</dbReference>
<dbReference type="GO" id="GO:0005615">
    <property type="term" value="C:extracellular space"/>
    <property type="evidence" value="ECO:0007669"/>
    <property type="project" value="TreeGrafter"/>
</dbReference>
<evidence type="ECO:0000256" key="2">
    <source>
        <dbReference type="ARBA" id="ARBA00010701"/>
    </source>
</evidence>
<evidence type="ECO:0000256" key="1">
    <source>
        <dbReference type="ARBA" id="ARBA00004613"/>
    </source>
</evidence>
<protein>
    <submittedName>
        <fullName evidence="6">Pancreatic triacylglycerol lipase</fullName>
    </submittedName>
</protein>
<dbReference type="GO" id="GO:0016042">
    <property type="term" value="P:lipid catabolic process"/>
    <property type="evidence" value="ECO:0007669"/>
    <property type="project" value="TreeGrafter"/>
</dbReference>